<organism evidence="5 6">
    <name type="scientific">Symbiodinium necroappetens</name>
    <dbReference type="NCBI Taxonomy" id="1628268"/>
    <lineage>
        <taxon>Eukaryota</taxon>
        <taxon>Sar</taxon>
        <taxon>Alveolata</taxon>
        <taxon>Dinophyceae</taxon>
        <taxon>Suessiales</taxon>
        <taxon>Symbiodiniaceae</taxon>
        <taxon>Symbiodinium</taxon>
    </lineage>
</organism>
<accession>A0A813C6H9</accession>
<gene>
    <name evidence="5" type="ORF">SNEC2469_LOCUS33709</name>
</gene>
<dbReference type="GO" id="GO:0016538">
    <property type="term" value="F:cyclin-dependent protein serine/threonine kinase regulator activity"/>
    <property type="evidence" value="ECO:0007669"/>
    <property type="project" value="InterPro"/>
</dbReference>
<evidence type="ECO:0000256" key="1">
    <source>
        <dbReference type="ARBA" id="ARBA00007782"/>
    </source>
</evidence>
<dbReference type="Proteomes" id="UP000601435">
    <property type="component" value="Unassembled WGS sequence"/>
</dbReference>
<dbReference type="SMART" id="SM01084">
    <property type="entry name" value="CKS"/>
    <property type="match status" value="1"/>
</dbReference>
<evidence type="ECO:0000256" key="2">
    <source>
        <dbReference type="ARBA" id="ARBA00022618"/>
    </source>
</evidence>
<comment type="similarity">
    <text evidence="1 4">Belongs to the CKS family.</text>
</comment>
<evidence type="ECO:0000313" key="5">
    <source>
        <dbReference type="EMBL" id="CAE7939963.1"/>
    </source>
</evidence>
<keyword evidence="3 4" id="KW-0131">Cell cycle</keyword>
<reference evidence="5" key="1">
    <citation type="submission" date="2021-02" db="EMBL/GenBank/DDBJ databases">
        <authorList>
            <person name="Dougan E. K."/>
            <person name="Rhodes N."/>
            <person name="Thang M."/>
            <person name="Chan C."/>
        </authorList>
    </citation>
    <scope>NUCLEOTIDE SEQUENCE</scope>
</reference>
<dbReference type="Pfam" id="PF01111">
    <property type="entry name" value="CKS"/>
    <property type="match status" value="1"/>
</dbReference>
<comment type="function">
    <text evidence="4">Binds to the catalytic subunit of the cyclin dependent kinases and is essential for their biological function.</text>
</comment>
<proteinExistence type="inferred from homology"/>
<dbReference type="PRINTS" id="PR00296">
    <property type="entry name" value="CYCLINKINASE"/>
</dbReference>
<protein>
    <recommendedName>
        <fullName evidence="4">Cyclin-dependent kinases regulatory subunit</fullName>
    </recommendedName>
</protein>
<dbReference type="OrthoDB" id="440676at2759"/>
<evidence type="ECO:0000313" key="6">
    <source>
        <dbReference type="Proteomes" id="UP000601435"/>
    </source>
</evidence>
<dbReference type="Gene3D" id="3.30.170.10">
    <property type="entry name" value="Cyclin-dependent kinase, regulatory subunit"/>
    <property type="match status" value="1"/>
</dbReference>
<dbReference type="SUPFAM" id="SSF55637">
    <property type="entry name" value="Cell cycle regulatory proteins"/>
    <property type="match status" value="1"/>
</dbReference>
<dbReference type="PANTHER" id="PTHR23415">
    <property type="entry name" value="CYCLIN-DEPENDENT KINASES REGULATORY SUBUNIT/60S RIBOSOME SUBUNIT BIOGENESIS PROTEIN NIP7"/>
    <property type="match status" value="1"/>
</dbReference>
<dbReference type="AlphaFoldDB" id="A0A813C6H9"/>
<sequence length="254" mass="28470">MNMDAALLQQTLAQAQVTLASTLANAEETDYSDKYCDDIYEYRRVTVPRHLVPSLPGINQGRTMEEWEWRQCGITMSRGWEHYDHHSPEANVLLFRRVLGTDPKTGQPVPQQCGFGSPSTHLPSSSTVHCVSNGKVCVVPPSLSLSNFAAHLTEPALRRIPPQMQIKARASRFNRGEHWGTVSFQGCSQRIPQDGRHLSSGHADFRMLKTFRCVVVSRENSGSIRRFRVYGQCCSVLHPHDAPASIRSPFDGRN</sequence>
<evidence type="ECO:0000256" key="4">
    <source>
        <dbReference type="RuleBase" id="RU311113"/>
    </source>
</evidence>
<dbReference type="EMBL" id="CAJNJA010090074">
    <property type="protein sequence ID" value="CAE7939963.1"/>
    <property type="molecule type" value="Genomic_DNA"/>
</dbReference>
<keyword evidence="2 4" id="KW-0132">Cell division</keyword>
<keyword evidence="6" id="KW-1185">Reference proteome</keyword>
<name>A0A813C6H9_9DINO</name>
<dbReference type="InterPro" id="IPR000789">
    <property type="entry name" value="Cyclin-dep_kinase_reg-sub"/>
</dbReference>
<dbReference type="GO" id="GO:0051301">
    <property type="term" value="P:cell division"/>
    <property type="evidence" value="ECO:0007669"/>
    <property type="project" value="UniProtKB-UniRule"/>
</dbReference>
<comment type="caution">
    <text evidence="5">The sequence shown here is derived from an EMBL/GenBank/DDBJ whole genome shotgun (WGS) entry which is preliminary data.</text>
</comment>
<evidence type="ECO:0000256" key="3">
    <source>
        <dbReference type="ARBA" id="ARBA00023306"/>
    </source>
</evidence>
<dbReference type="InterPro" id="IPR036858">
    <property type="entry name" value="Cyclin-dep_kinase_reg-sub_sf"/>
</dbReference>